<protein>
    <submittedName>
        <fullName evidence="3">Uncharacterized protein</fullName>
    </submittedName>
</protein>
<keyword evidence="4" id="KW-1185">Reference proteome</keyword>
<dbReference type="InParanoid" id="A0A2P6N6Q3"/>
<feature type="transmembrane region" description="Helical" evidence="2">
    <location>
        <begin position="20"/>
        <end position="39"/>
    </location>
</feature>
<comment type="caution">
    <text evidence="3">The sequence shown here is derived from an EMBL/GenBank/DDBJ whole genome shotgun (WGS) entry which is preliminary data.</text>
</comment>
<keyword evidence="2" id="KW-0472">Membrane</keyword>
<keyword evidence="2" id="KW-0812">Transmembrane</keyword>
<feature type="transmembrane region" description="Helical" evidence="2">
    <location>
        <begin position="85"/>
        <end position="109"/>
    </location>
</feature>
<evidence type="ECO:0000256" key="1">
    <source>
        <dbReference type="SAM" id="MobiDB-lite"/>
    </source>
</evidence>
<proteinExistence type="predicted"/>
<evidence type="ECO:0000256" key="2">
    <source>
        <dbReference type="SAM" id="Phobius"/>
    </source>
</evidence>
<evidence type="ECO:0000313" key="3">
    <source>
        <dbReference type="EMBL" id="PRP79635.1"/>
    </source>
</evidence>
<feature type="transmembrane region" description="Helical" evidence="2">
    <location>
        <begin position="276"/>
        <end position="293"/>
    </location>
</feature>
<feature type="region of interest" description="Disordered" evidence="1">
    <location>
        <begin position="149"/>
        <end position="168"/>
    </location>
</feature>
<name>A0A2P6N6Q3_9EUKA</name>
<organism evidence="3 4">
    <name type="scientific">Planoprotostelium fungivorum</name>
    <dbReference type="NCBI Taxonomy" id="1890364"/>
    <lineage>
        <taxon>Eukaryota</taxon>
        <taxon>Amoebozoa</taxon>
        <taxon>Evosea</taxon>
        <taxon>Variosea</taxon>
        <taxon>Cavosteliida</taxon>
        <taxon>Cavosteliaceae</taxon>
        <taxon>Planoprotostelium</taxon>
    </lineage>
</organism>
<keyword evidence="2" id="KW-1133">Transmembrane helix</keyword>
<accession>A0A2P6N6Q3</accession>
<dbReference type="Proteomes" id="UP000241769">
    <property type="component" value="Unassembled WGS sequence"/>
</dbReference>
<reference evidence="3 4" key="1">
    <citation type="journal article" date="2018" name="Genome Biol. Evol.">
        <title>Multiple Roots of Fruiting Body Formation in Amoebozoa.</title>
        <authorList>
            <person name="Hillmann F."/>
            <person name="Forbes G."/>
            <person name="Novohradska S."/>
            <person name="Ferling I."/>
            <person name="Riege K."/>
            <person name="Groth M."/>
            <person name="Westermann M."/>
            <person name="Marz M."/>
            <person name="Spaller T."/>
            <person name="Winckler T."/>
            <person name="Schaap P."/>
            <person name="Glockner G."/>
        </authorList>
    </citation>
    <scope>NUCLEOTIDE SEQUENCE [LARGE SCALE GENOMIC DNA]</scope>
    <source>
        <strain evidence="3 4">Jena</strain>
    </source>
</reference>
<dbReference type="EMBL" id="MDYQ01000176">
    <property type="protein sequence ID" value="PRP79635.1"/>
    <property type="molecule type" value="Genomic_DNA"/>
</dbReference>
<gene>
    <name evidence="3" type="ORF">PROFUN_10535</name>
</gene>
<evidence type="ECO:0000313" key="4">
    <source>
        <dbReference type="Proteomes" id="UP000241769"/>
    </source>
</evidence>
<sequence length="294" mass="33630">MRYHGCYRMTRRSRPAVKTLRRRCVSVIVVVGVVPFILITIYYKIHFWCHRAGLFFMMVCCLLPLREAGVLDHLWSRMHWKSVIFYYVLWGSLILMAGLIASAATPYALSASPREMLLLSLKGDRAYRLKECPVAKIVLSDKWRQDGIHTSQPSADHHSNHPMNPKHPQADVSMEIQMENMPPSQSVPAPSDSRPRLASMHVPSSLLDYEPEDPVIRFVNHVYFWCHRAGLIFTVCCLLPAMPFNAFFVGMTEILMSSLVKPWVGVLDQVWSRLHWKTVVFYCCLVLAVGLAIS</sequence>
<dbReference type="AlphaFoldDB" id="A0A2P6N6Q3"/>